<proteinExistence type="predicted"/>
<keyword evidence="5" id="KW-1133">Transmembrane helix</keyword>
<dbReference type="Gene3D" id="2.10.25.10">
    <property type="entry name" value="Laminin"/>
    <property type="match status" value="2"/>
</dbReference>
<dbReference type="Gene3D" id="2.60.120.200">
    <property type="match status" value="2"/>
</dbReference>
<dbReference type="OrthoDB" id="6252479at2759"/>
<feature type="compositionally biased region" description="Basic and acidic residues" evidence="10">
    <location>
        <begin position="1576"/>
        <end position="1596"/>
    </location>
</feature>
<feature type="domain" description="Laminin G" evidence="11">
    <location>
        <begin position="1463"/>
        <end position="1684"/>
    </location>
</feature>
<accession>A0A979FXJ5</accession>
<evidence type="ECO:0000256" key="2">
    <source>
        <dbReference type="ARBA" id="ARBA00022692"/>
    </source>
</evidence>
<dbReference type="PROSITE" id="PS50026">
    <property type="entry name" value="EGF_3"/>
    <property type="match status" value="2"/>
</dbReference>
<evidence type="ECO:0000313" key="14">
    <source>
        <dbReference type="Proteomes" id="UP000694843"/>
    </source>
</evidence>
<protein>
    <submittedName>
        <fullName evidence="15">Uncharacterized protein LOC108665636</fullName>
    </submittedName>
</protein>
<sequence length="1889" mass="202179">MTVSGMTISGKSVSGMTVSGMTARGMTVSGKTVSGQTVSDKSVSGMAVEIDDVNDNAPIFTGPTYVNVHRKNIEGFTSFFNLTDLDVWSVGHGPPFSAQLDPRAPSFIRKAVSVAYKRGRPAMTGTVSLTIAVVSEDSPIAVRDVTLVALNSEMEIGQAIPLGSVSSKESSKAEYSWSRSHKYFVLDKRSGNLFAEASTPSGSYGLSIAIHEPPAPDVQASLNVAVGRQARHQALHSTPVDVAAKPAALIDTTQTGTSLLNALEVTLTRIRWRASHGFPLNLTAAEFLTHEPRTPSVKVVSLEGIRQNSDEHVSRVWLADSTKTSLELFIALNKAEIEEHLGLSILGSGMSRAGTLDCGRSCECCCSPRTVLSEGYSITQTPSATFVGPILSLDSNCKCISNSTVSEVNPTLDDQIGGTLGLSPRLAEEQSLNDQRQEGAATRAPYAHAMRNKRVNGKLVDCHENTCLNGGMCLPSAPGYKCVCPSHTIGPRCKILTRHFAGSDAGGSGSWLWLQPLNPCSKLQLRLFLLTDSKNGTVLSSVEKHGNRRVGLVLQLTEGKPLFRLSLNSAAVDVSVNTSLADLRWHRVDIFWRNKTVEMIIDNCVGQATENTTEEDRGPGLEEDRGPGLEEDRGPGIEEDRGPGPSKQFYCRNAMHAQDLTGQLNTRGAPLQLGAMDASSSDALHENNGEKQSYFKGCLRNIRLNGELLDLGENVPSNRSEPGCVYQNCAALRCPANSKYTGTDAWENKYRVGEATVIVRILDVNDNAPSFEKVQQSVRISEDAPLGTVVAKVPAFDLDENLFMSRTQNRNGLVRYSLAGRRGSSPHFGIDHTGTIRTIGLVDREAISKHSLVVHATDHGVPPRQSSATVTVSGETVSGTTSSATVTVSGMTASGKTVSSKTVSGKTVSGKTVSGMTVSGMAVNGMTVSGITVSGKSISDRTVSGLTVSGMTLIGMTVSDKTVNGRTVSGKTVSGKTVEIDDVNDNAPIFTGPTYVNVHRNNIDGFTSYFNLTDPDDWSVGHGPPFSAQLDPRAPSIIRKAVSVAYKRDSAGGVGSIKIKRRLDMDAPASFVVPVLTADGGRPAMTGTVSLTIAVVSEDSPIAARDVTLVALNSEMEIGQAIPLGSVSSKESGKAEYSWSRSHKYFVLDKRSGNLFAEASTPSGSYGLSIAIYEPPAPDVQASLNVAVGRQARHQALHSTPVDVAAKPEALIDTTQTGTSLLNALEVTLTRLRWRASHGFSLNLTAAEFLTHEPRTPSVKVVSLEGIRQNSDEHVSRVWLADSTKTSLELFIALNKAEIEEHLGLSILGSGMSRAGTLDCGRSCECCCSPRSVLSEGYSITQTPTATFVGPILSLDSNCKCISNSTVSEVNPTLDDQIDGTSGLSPRLAEEQSLNDQRQEGAATRAPYAHAMRNKRVNGKLVDCNENTCLNGGRCLPSAPGFKCVCPGHTIGPRCKILTRHFAGSDARGSGSWLWLQPLNPCSKLQLRLFLLTDSKNGTVLSSVEKQGNRRVGLVLQLTEGKPLFRLSLNSATVDVSINTSLADLRWHRVDIFWRNKTVEMIIDNCVVQPLENTTEEDRGPGLEEDRGPGLEEDHGPGPSKQFYCRNAVHAQDLTGQLNTRGAPLQLGAMDASSSDALHENNGDKQSYFKGCLRNIRLNGEVAPDSGRGWQMVKIEGRTAGDGAELRSLVPLDYENPDLKDGLRFQVQVTDQGTDAWENKYRVGEATVIVRILDVNDNAPSFEKVQQSVRISGDAPLGTVVAKVPAFDLDEVSKRGTLPGRRACERSTAADAPGPERHPLGGRGGCAGPGVGVRATFSLRQRHLLSALQMPGYLEAVQVRVRSIFVCGEGFQLSPDGSSCLDVDECRYEPCLNFASCSNSVPGVASTLL</sequence>
<dbReference type="SMART" id="SM00282">
    <property type="entry name" value="LamG"/>
    <property type="match status" value="2"/>
</dbReference>
<evidence type="ECO:0000256" key="6">
    <source>
        <dbReference type="ARBA" id="ARBA00023136"/>
    </source>
</evidence>
<feature type="compositionally biased region" description="Basic and acidic residues" evidence="10">
    <location>
        <begin position="614"/>
        <end position="642"/>
    </location>
</feature>
<dbReference type="SMART" id="SM00181">
    <property type="entry name" value="EGF"/>
    <property type="match status" value="2"/>
</dbReference>
<dbReference type="InterPro" id="IPR020894">
    <property type="entry name" value="Cadherin_CS"/>
</dbReference>
<dbReference type="PANTHER" id="PTHR24026:SF133">
    <property type="entry name" value="CADHERIN-RELATED FAMILY MEMBER 2"/>
    <property type="match status" value="1"/>
</dbReference>
<comment type="subcellular location">
    <subcellularLocation>
        <location evidence="1">Membrane</location>
    </subcellularLocation>
</comment>
<evidence type="ECO:0000256" key="9">
    <source>
        <dbReference type="PROSITE-ProRule" id="PRU00076"/>
    </source>
</evidence>
<dbReference type="GeneID" id="108665636"/>
<dbReference type="GO" id="GO:0007163">
    <property type="term" value="P:establishment or maintenance of cell polarity"/>
    <property type="evidence" value="ECO:0007669"/>
    <property type="project" value="UniProtKB-ARBA"/>
</dbReference>
<feature type="domain" description="Cadherin" evidence="13">
    <location>
        <begin position="1622"/>
        <end position="1742"/>
    </location>
</feature>
<dbReference type="SUPFAM" id="SSF49899">
    <property type="entry name" value="Concanavalin A-like lectins/glucanases"/>
    <property type="match status" value="2"/>
</dbReference>
<evidence type="ECO:0000256" key="1">
    <source>
        <dbReference type="ARBA" id="ARBA00004370"/>
    </source>
</evidence>
<feature type="region of interest" description="Disordered" evidence="10">
    <location>
        <begin position="1573"/>
        <end position="1599"/>
    </location>
</feature>
<dbReference type="Pfam" id="PF02210">
    <property type="entry name" value="Laminin_G_2"/>
    <property type="match status" value="2"/>
</dbReference>
<dbReference type="GO" id="GO:0005886">
    <property type="term" value="C:plasma membrane"/>
    <property type="evidence" value="ECO:0007669"/>
    <property type="project" value="InterPro"/>
</dbReference>
<dbReference type="CDD" id="cd11304">
    <property type="entry name" value="Cadherin_repeat"/>
    <property type="match status" value="3"/>
</dbReference>
<evidence type="ECO:0000313" key="15">
    <source>
        <dbReference type="RefSeq" id="XP_047740945.1"/>
    </source>
</evidence>
<dbReference type="Proteomes" id="UP000694843">
    <property type="component" value="Unplaced"/>
</dbReference>
<comment type="caution">
    <text evidence="9">Lacks conserved residue(s) required for the propagation of feature annotation.</text>
</comment>
<feature type="region of interest" description="Disordered" evidence="10">
    <location>
        <begin position="608"/>
        <end position="644"/>
    </location>
</feature>
<evidence type="ECO:0000256" key="7">
    <source>
        <dbReference type="ARBA" id="ARBA00023157"/>
    </source>
</evidence>
<dbReference type="Pfam" id="PF00008">
    <property type="entry name" value="EGF"/>
    <property type="match status" value="1"/>
</dbReference>
<dbReference type="PANTHER" id="PTHR24026">
    <property type="entry name" value="FAT ATYPICAL CADHERIN-RELATED"/>
    <property type="match status" value="1"/>
</dbReference>
<feature type="domain" description="EGF-like" evidence="12">
    <location>
        <begin position="1420"/>
        <end position="1456"/>
    </location>
</feature>
<dbReference type="CDD" id="cd00054">
    <property type="entry name" value="EGF_CA"/>
    <property type="match status" value="2"/>
</dbReference>
<organism evidence="14 15">
    <name type="scientific">Hyalella azteca</name>
    <name type="common">Amphipod</name>
    <dbReference type="NCBI Taxonomy" id="294128"/>
    <lineage>
        <taxon>Eukaryota</taxon>
        <taxon>Metazoa</taxon>
        <taxon>Ecdysozoa</taxon>
        <taxon>Arthropoda</taxon>
        <taxon>Crustacea</taxon>
        <taxon>Multicrustacea</taxon>
        <taxon>Malacostraca</taxon>
        <taxon>Eumalacostraca</taxon>
        <taxon>Peracarida</taxon>
        <taxon>Amphipoda</taxon>
        <taxon>Senticaudata</taxon>
        <taxon>Talitrida</taxon>
        <taxon>Talitroidea</taxon>
        <taxon>Hyalellidae</taxon>
        <taxon>Hyalella</taxon>
    </lineage>
</organism>
<feature type="domain" description="EGF-like" evidence="12">
    <location>
        <begin position="458"/>
        <end position="494"/>
    </location>
</feature>
<keyword evidence="6" id="KW-0472">Membrane</keyword>
<dbReference type="PRINTS" id="PR00205">
    <property type="entry name" value="CADHERIN"/>
</dbReference>
<dbReference type="KEGG" id="hazt:108665636"/>
<dbReference type="PROSITE" id="PS50025">
    <property type="entry name" value="LAM_G_DOMAIN"/>
    <property type="match status" value="2"/>
</dbReference>
<dbReference type="Pfam" id="PF00028">
    <property type="entry name" value="Cadherin"/>
    <property type="match status" value="1"/>
</dbReference>
<feature type="disulfide bond" evidence="9">
    <location>
        <begin position="1446"/>
        <end position="1455"/>
    </location>
</feature>
<dbReference type="PROSITE" id="PS00232">
    <property type="entry name" value="CADHERIN_1"/>
    <property type="match status" value="4"/>
</dbReference>
<keyword evidence="7 9" id="KW-1015">Disulfide bond</keyword>
<evidence type="ECO:0000259" key="13">
    <source>
        <dbReference type="PROSITE" id="PS50268"/>
    </source>
</evidence>
<dbReference type="PROSITE" id="PS00022">
    <property type="entry name" value="EGF_1"/>
    <property type="match status" value="2"/>
</dbReference>
<dbReference type="CDD" id="cd00110">
    <property type="entry name" value="LamG"/>
    <property type="match status" value="2"/>
</dbReference>
<feature type="domain" description="Laminin G" evidence="11">
    <location>
        <begin position="501"/>
        <end position="729"/>
    </location>
</feature>
<feature type="region of interest" description="Disordered" evidence="10">
    <location>
        <begin position="1785"/>
        <end position="1805"/>
    </location>
</feature>
<gene>
    <name evidence="15" type="primary">LOC108665636</name>
</gene>
<evidence type="ECO:0000259" key="11">
    <source>
        <dbReference type="PROSITE" id="PS50025"/>
    </source>
</evidence>
<keyword evidence="4 8" id="KW-0106">Calcium</keyword>
<dbReference type="Gene3D" id="2.60.40.60">
    <property type="entry name" value="Cadherins"/>
    <property type="match status" value="4"/>
</dbReference>
<dbReference type="InterPro" id="IPR001791">
    <property type="entry name" value="Laminin_G"/>
</dbReference>
<reference evidence="15" key="1">
    <citation type="submission" date="2025-08" db="UniProtKB">
        <authorList>
            <consortium name="RefSeq"/>
        </authorList>
    </citation>
    <scope>IDENTIFICATION</scope>
    <source>
        <tissue evidence="15">Whole organism</tissue>
    </source>
</reference>
<keyword evidence="3" id="KW-0677">Repeat</keyword>
<dbReference type="InterPro" id="IPR015919">
    <property type="entry name" value="Cadherin-like_sf"/>
</dbReference>
<evidence type="ECO:0000256" key="5">
    <source>
        <dbReference type="ARBA" id="ARBA00022989"/>
    </source>
</evidence>
<dbReference type="SMART" id="SM00112">
    <property type="entry name" value="CA"/>
    <property type="match status" value="3"/>
</dbReference>
<dbReference type="PROSITE" id="PS50268">
    <property type="entry name" value="CADHERIN_2"/>
    <property type="match status" value="4"/>
</dbReference>
<dbReference type="GO" id="GO:0007156">
    <property type="term" value="P:homophilic cell adhesion via plasma membrane adhesion molecules"/>
    <property type="evidence" value="ECO:0007669"/>
    <property type="project" value="InterPro"/>
</dbReference>
<keyword evidence="14" id="KW-1185">Reference proteome</keyword>
<feature type="domain" description="Cadherin" evidence="13">
    <location>
        <begin position="755"/>
        <end position="771"/>
    </location>
</feature>
<dbReference type="InterPro" id="IPR013320">
    <property type="entry name" value="ConA-like_dom_sf"/>
</dbReference>
<evidence type="ECO:0000256" key="3">
    <source>
        <dbReference type="ARBA" id="ARBA00022737"/>
    </source>
</evidence>
<feature type="domain" description="Cadherin" evidence="13">
    <location>
        <begin position="772"/>
        <end position="886"/>
    </location>
</feature>
<dbReference type="SUPFAM" id="SSF49313">
    <property type="entry name" value="Cadherin-like"/>
    <property type="match status" value="3"/>
</dbReference>
<dbReference type="GO" id="GO:0001736">
    <property type="term" value="P:establishment of planar polarity"/>
    <property type="evidence" value="ECO:0007669"/>
    <property type="project" value="UniProtKB-ARBA"/>
</dbReference>
<name>A0A979FXJ5_HYAAZ</name>
<dbReference type="InterPro" id="IPR002126">
    <property type="entry name" value="Cadherin-like_dom"/>
</dbReference>
<evidence type="ECO:0000256" key="10">
    <source>
        <dbReference type="SAM" id="MobiDB-lite"/>
    </source>
</evidence>
<keyword evidence="9" id="KW-0245">EGF-like domain</keyword>
<dbReference type="InterPro" id="IPR000742">
    <property type="entry name" value="EGF"/>
</dbReference>
<dbReference type="RefSeq" id="XP_047740945.1">
    <property type="nucleotide sequence ID" value="XM_047884989.1"/>
</dbReference>
<feature type="domain" description="Cadherin" evidence="13">
    <location>
        <begin position="990"/>
        <end position="1103"/>
    </location>
</feature>
<dbReference type="GO" id="GO:0005509">
    <property type="term" value="F:calcium ion binding"/>
    <property type="evidence" value="ECO:0007669"/>
    <property type="project" value="UniProtKB-UniRule"/>
</dbReference>
<evidence type="ECO:0000259" key="12">
    <source>
        <dbReference type="PROSITE" id="PS50026"/>
    </source>
</evidence>
<evidence type="ECO:0000256" key="8">
    <source>
        <dbReference type="PROSITE-ProRule" id="PRU00043"/>
    </source>
</evidence>
<keyword evidence="2" id="KW-0812">Transmembrane</keyword>
<feature type="disulfide bond" evidence="9">
    <location>
        <begin position="484"/>
        <end position="493"/>
    </location>
</feature>
<evidence type="ECO:0000256" key="4">
    <source>
        <dbReference type="ARBA" id="ARBA00022837"/>
    </source>
</evidence>